<accession>A0AAJ0BNV8</accession>
<reference evidence="2" key="1">
    <citation type="submission" date="2023-06" db="EMBL/GenBank/DDBJ databases">
        <title>Genome-scale phylogeny and comparative genomics of the fungal order Sordariales.</title>
        <authorList>
            <consortium name="Lawrence Berkeley National Laboratory"/>
            <person name="Hensen N."/>
            <person name="Bonometti L."/>
            <person name="Westerberg I."/>
            <person name="Brannstrom I.O."/>
            <person name="Guillou S."/>
            <person name="Cros-Aarteil S."/>
            <person name="Calhoun S."/>
            <person name="Haridas S."/>
            <person name="Kuo A."/>
            <person name="Mondo S."/>
            <person name="Pangilinan J."/>
            <person name="Riley R."/>
            <person name="Labutti K."/>
            <person name="Andreopoulos B."/>
            <person name="Lipzen A."/>
            <person name="Chen C."/>
            <person name="Yanf M."/>
            <person name="Daum C."/>
            <person name="Ng V."/>
            <person name="Clum A."/>
            <person name="Steindorff A."/>
            <person name="Ohm R."/>
            <person name="Martin F."/>
            <person name="Silar P."/>
            <person name="Natvig D."/>
            <person name="Lalanne C."/>
            <person name="Gautier V."/>
            <person name="Ament-Velasquez S.L."/>
            <person name="Kruys A."/>
            <person name="Hutchinson M.I."/>
            <person name="Powell A.J."/>
            <person name="Barry K."/>
            <person name="Miller A.N."/>
            <person name="Grigoriev I.V."/>
            <person name="Debuchy R."/>
            <person name="Gladieux P."/>
            <person name="Thoren M.H."/>
            <person name="Johannesson H."/>
        </authorList>
    </citation>
    <scope>NUCLEOTIDE SEQUENCE</scope>
    <source>
        <strain evidence="2">8032-3</strain>
    </source>
</reference>
<name>A0AAJ0BNV8_9PEZI</name>
<keyword evidence="1" id="KW-0812">Transmembrane</keyword>
<evidence type="ECO:0000256" key="1">
    <source>
        <dbReference type="SAM" id="Phobius"/>
    </source>
</evidence>
<keyword evidence="1" id="KW-0472">Membrane</keyword>
<dbReference type="RefSeq" id="XP_060277824.1">
    <property type="nucleotide sequence ID" value="XM_060425106.1"/>
</dbReference>
<evidence type="ECO:0000313" key="3">
    <source>
        <dbReference type="Proteomes" id="UP001244011"/>
    </source>
</evidence>
<dbReference type="GeneID" id="85308293"/>
<organism evidence="2 3">
    <name type="scientific">Phialemonium atrogriseum</name>
    <dbReference type="NCBI Taxonomy" id="1093897"/>
    <lineage>
        <taxon>Eukaryota</taxon>
        <taxon>Fungi</taxon>
        <taxon>Dikarya</taxon>
        <taxon>Ascomycota</taxon>
        <taxon>Pezizomycotina</taxon>
        <taxon>Sordariomycetes</taxon>
        <taxon>Sordariomycetidae</taxon>
        <taxon>Cephalothecales</taxon>
        <taxon>Cephalothecaceae</taxon>
        <taxon>Phialemonium</taxon>
    </lineage>
</organism>
<proteinExistence type="predicted"/>
<feature type="non-terminal residue" evidence="2">
    <location>
        <position position="1"/>
    </location>
</feature>
<feature type="transmembrane region" description="Helical" evidence="1">
    <location>
        <begin position="16"/>
        <end position="39"/>
    </location>
</feature>
<gene>
    <name evidence="2" type="ORF">QBC33DRAFT_463042</name>
</gene>
<protein>
    <submittedName>
        <fullName evidence="2">Uncharacterized protein</fullName>
    </submittedName>
</protein>
<comment type="caution">
    <text evidence="2">The sequence shown here is derived from an EMBL/GenBank/DDBJ whole genome shotgun (WGS) entry which is preliminary data.</text>
</comment>
<sequence>KSLIVQVVGIEEGKSMLFMLLAFCLLEGVTIVVMLLVALQEDLHRQCKLCRIDLHVWQS</sequence>
<dbReference type="AlphaFoldDB" id="A0AAJ0BNV8"/>
<keyword evidence="3" id="KW-1185">Reference proteome</keyword>
<dbReference type="InterPro" id="IPR027417">
    <property type="entry name" value="P-loop_NTPase"/>
</dbReference>
<dbReference type="Proteomes" id="UP001244011">
    <property type="component" value="Unassembled WGS sequence"/>
</dbReference>
<keyword evidence="1" id="KW-1133">Transmembrane helix</keyword>
<dbReference type="Gene3D" id="3.40.50.300">
    <property type="entry name" value="P-loop containing nucleotide triphosphate hydrolases"/>
    <property type="match status" value="1"/>
</dbReference>
<evidence type="ECO:0000313" key="2">
    <source>
        <dbReference type="EMBL" id="KAK1761611.1"/>
    </source>
</evidence>
<dbReference type="EMBL" id="MU839061">
    <property type="protein sequence ID" value="KAK1761611.1"/>
    <property type="molecule type" value="Genomic_DNA"/>
</dbReference>